<proteinExistence type="predicted"/>
<protein>
    <submittedName>
        <fullName evidence="2">Uncharacterized protein</fullName>
    </submittedName>
</protein>
<feature type="compositionally biased region" description="Basic residues" evidence="1">
    <location>
        <begin position="376"/>
        <end position="389"/>
    </location>
</feature>
<dbReference type="AlphaFoldDB" id="Q9S259"/>
<gene>
    <name evidence="2" type="ordered locus">SCO1693</name>
    <name evidence="2" type="ORF">SCI30A.14c</name>
</gene>
<dbReference type="EMBL" id="AL645882">
    <property type="protein sequence ID" value="CAB46791.1"/>
    <property type="molecule type" value="Genomic_DNA"/>
</dbReference>
<reference evidence="2 3" key="1">
    <citation type="journal article" date="1996" name="Mol. Microbiol.">
        <title>A set of ordered cosmids and a detailed genetic and physical map for the 8 Mb Streptomyces coelicolor A3(2) chromosome.</title>
        <authorList>
            <person name="Redenbach M."/>
            <person name="Kieser H.M."/>
            <person name="Denapaite D."/>
            <person name="Eichner A."/>
            <person name="Cullum J."/>
            <person name="Kinashi H."/>
            <person name="Hopwood D.A."/>
        </authorList>
    </citation>
    <scope>NUCLEOTIDE SEQUENCE [LARGE SCALE GENOMIC DNA]</scope>
    <source>
        <strain evidence="3">ATCC BAA-471 / A3(2) / M145</strain>
    </source>
</reference>
<feature type="region of interest" description="Disordered" evidence="1">
    <location>
        <begin position="376"/>
        <end position="399"/>
    </location>
</feature>
<keyword evidence="3" id="KW-1185">Reference proteome</keyword>
<dbReference type="eggNOG" id="ENOG5034BKD">
    <property type="taxonomic scope" value="Bacteria"/>
</dbReference>
<dbReference type="EMBL" id="AL939109">
    <property type="protein sequence ID" value="CAB46791.1"/>
    <property type="molecule type" value="Genomic_DNA"/>
</dbReference>
<dbReference type="InParanoid" id="Q9S259"/>
<dbReference type="Proteomes" id="UP000001973">
    <property type="component" value="Chromosome"/>
</dbReference>
<evidence type="ECO:0000313" key="3">
    <source>
        <dbReference type="Proteomes" id="UP000001973"/>
    </source>
</evidence>
<name>Q9S259_STRCO</name>
<reference evidence="2 3" key="2">
    <citation type="journal article" date="2002" name="Nature">
        <title>Complete genome sequence of the model actinomycete Streptomyces coelicolor A3(2).</title>
        <authorList>
            <person name="Bentley S.D."/>
            <person name="Chater K.F."/>
            <person name="Cerdeno-Tarraga A.M."/>
            <person name="Challis G.L."/>
            <person name="Thomson N.R."/>
            <person name="James K.D."/>
            <person name="Harris D.E."/>
            <person name="Quail M.A."/>
            <person name="Kieser H."/>
            <person name="Harper D."/>
            <person name="Bateman A."/>
            <person name="Brown S."/>
            <person name="Chandra G."/>
            <person name="Chen C.W."/>
            <person name="Collins M."/>
            <person name="Cronin A."/>
            <person name="Fraser A."/>
            <person name="Goble A."/>
            <person name="Hidalgo J."/>
            <person name="Hornsby T."/>
            <person name="Howarth S."/>
            <person name="Huang C.H."/>
            <person name="Kieser T."/>
            <person name="Larke L."/>
            <person name="Murphy L."/>
            <person name="Oliver K."/>
            <person name="O'Neil S."/>
            <person name="Rabbinowitsch E."/>
            <person name="Rajandream M.A."/>
            <person name="Rutherford K."/>
            <person name="Rutter S."/>
            <person name="Seeger K."/>
            <person name="Saunders D."/>
            <person name="Sharp S."/>
            <person name="Squares R."/>
            <person name="Squares S."/>
            <person name="Taylor K."/>
            <person name="Warren T."/>
            <person name="Wietzorrek A."/>
            <person name="Woodward J."/>
            <person name="Barrell B.G."/>
            <person name="Parkhill J."/>
            <person name="Hopwood D.A."/>
        </authorList>
    </citation>
    <scope>NUCLEOTIDE SEQUENCE [LARGE SCALE GENOMIC DNA]</scope>
    <source>
        <strain evidence="3">ATCC BAA-471 / A3(2) / M145</strain>
    </source>
</reference>
<evidence type="ECO:0000313" key="2">
    <source>
        <dbReference type="EMBL" id="CAB46791.1"/>
    </source>
</evidence>
<dbReference type="PIR" id="T36794">
    <property type="entry name" value="T36794"/>
</dbReference>
<dbReference type="HOGENOM" id="CLU_645443_0_0_11"/>
<accession>Q9S259</accession>
<evidence type="ECO:0000256" key="1">
    <source>
        <dbReference type="SAM" id="MobiDB-lite"/>
    </source>
</evidence>
<feature type="region of interest" description="Disordered" evidence="1">
    <location>
        <begin position="1"/>
        <end position="49"/>
    </location>
</feature>
<dbReference type="STRING" id="100226.gene:17759287"/>
<dbReference type="PaxDb" id="100226-SCO1693"/>
<sequence length="425" mass="45293">MHHLVGVRARVDHRAHPGGPGELVDPVVRPPGEAVPGLPGGHQEGDSGAHRVERGPVVHVELHTADGLPLELGEGGREVRLPEAHSRQADVVRGGGPASVDALGAQQFERAGGAAPFGEVRALEQAGPRVHQRALRRGHVRARRHPGQPVGVVELRPLPARHRHRLQRHRRRQELAVEEQRQLGDRHAVRLRDRLPPDEGRELLVQDRAEGLPSGHRVRAVQDHEPLPREPGRLHAVEQRPDVRVEARAHVLDVEDDGVHAGRREHVSERLPALQVRVVDRQPGGGVVVAALGAARLRRTAEAVLGAEDGGQVHPVVGVHDVDDVAHVPGDAGRVGDDADLLSVEPGVAVVGEALEAGAQPAAPASVARGCRVGRARRGGGGAGRHRGRRGEQVPSGQRHAVTSVIAAGVMRTHANPHSPARGME</sequence>
<dbReference type="KEGG" id="sco:SCO1693"/>
<organism evidence="2 3">
    <name type="scientific">Streptomyces coelicolor (strain ATCC BAA-471 / A3(2) / M145)</name>
    <dbReference type="NCBI Taxonomy" id="100226"/>
    <lineage>
        <taxon>Bacteria</taxon>
        <taxon>Bacillati</taxon>
        <taxon>Actinomycetota</taxon>
        <taxon>Actinomycetes</taxon>
        <taxon>Kitasatosporales</taxon>
        <taxon>Streptomycetaceae</taxon>
        <taxon>Streptomyces</taxon>
        <taxon>Streptomyces albidoflavus group</taxon>
    </lineage>
</organism>